<evidence type="ECO:0000256" key="9">
    <source>
        <dbReference type="ARBA" id="ARBA00047651"/>
    </source>
</evidence>
<dbReference type="CDD" id="cd00384">
    <property type="entry name" value="ALAD_PBGS"/>
    <property type="match status" value="1"/>
</dbReference>
<gene>
    <name evidence="10" type="ORF">METZ01_LOCUS371961</name>
</gene>
<dbReference type="GO" id="GO:0004655">
    <property type="term" value="F:porphobilinogen synthase activity"/>
    <property type="evidence" value="ECO:0007669"/>
    <property type="project" value="UniProtKB-EC"/>
</dbReference>
<keyword evidence="7" id="KW-0627">Porphyrin biosynthesis</keyword>
<evidence type="ECO:0000256" key="1">
    <source>
        <dbReference type="ARBA" id="ARBA00004694"/>
    </source>
</evidence>
<keyword evidence="5" id="KW-0350">Heme biosynthesis</keyword>
<comment type="catalytic activity">
    <reaction evidence="9">
        <text>2 5-aminolevulinate = porphobilinogen + 2 H2O + H(+)</text>
        <dbReference type="Rhea" id="RHEA:24064"/>
        <dbReference type="ChEBI" id="CHEBI:15377"/>
        <dbReference type="ChEBI" id="CHEBI:15378"/>
        <dbReference type="ChEBI" id="CHEBI:58126"/>
        <dbReference type="ChEBI" id="CHEBI:356416"/>
        <dbReference type="EC" id="4.2.1.24"/>
    </reaction>
</comment>
<comment type="similarity">
    <text evidence="2">Belongs to the ALAD family.</text>
</comment>
<dbReference type="GO" id="GO:0006782">
    <property type="term" value="P:protoporphyrinogen IX biosynthetic process"/>
    <property type="evidence" value="ECO:0007669"/>
    <property type="project" value="UniProtKB-UniPathway"/>
</dbReference>
<dbReference type="AlphaFoldDB" id="A0A382TCA1"/>
<evidence type="ECO:0000256" key="7">
    <source>
        <dbReference type="ARBA" id="ARBA00023244"/>
    </source>
</evidence>
<dbReference type="Pfam" id="PF00490">
    <property type="entry name" value="ALAD"/>
    <property type="match status" value="1"/>
</dbReference>
<evidence type="ECO:0000256" key="8">
    <source>
        <dbReference type="ARBA" id="ARBA00032837"/>
    </source>
</evidence>
<dbReference type="FunFam" id="3.20.20.70:FF:000019">
    <property type="entry name" value="Delta-aminolevulinic acid dehydratase"/>
    <property type="match status" value="1"/>
</dbReference>
<accession>A0A382TCA1</accession>
<organism evidence="10">
    <name type="scientific">marine metagenome</name>
    <dbReference type="NCBI Taxonomy" id="408172"/>
    <lineage>
        <taxon>unclassified sequences</taxon>
        <taxon>metagenomes</taxon>
        <taxon>ecological metagenomes</taxon>
    </lineage>
</organism>
<dbReference type="PANTHER" id="PTHR11458">
    <property type="entry name" value="DELTA-AMINOLEVULINIC ACID DEHYDRATASE"/>
    <property type="match status" value="1"/>
</dbReference>
<evidence type="ECO:0000256" key="4">
    <source>
        <dbReference type="ARBA" id="ARBA00020771"/>
    </source>
</evidence>
<evidence type="ECO:0000256" key="3">
    <source>
        <dbReference type="ARBA" id="ARBA00012053"/>
    </source>
</evidence>
<dbReference type="GO" id="GO:0008270">
    <property type="term" value="F:zinc ion binding"/>
    <property type="evidence" value="ECO:0007669"/>
    <property type="project" value="TreeGrafter"/>
</dbReference>
<feature type="non-terminal residue" evidence="10">
    <location>
        <position position="1"/>
    </location>
</feature>
<dbReference type="SUPFAM" id="SSF51569">
    <property type="entry name" value="Aldolase"/>
    <property type="match status" value="1"/>
</dbReference>
<dbReference type="PIRSF" id="PIRSF001415">
    <property type="entry name" value="Porphbilin_synth"/>
    <property type="match status" value="1"/>
</dbReference>
<dbReference type="EC" id="4.2.1.24" evidence="3"/>
<name>A0A382TCA1_9ZZZZ</name>
<sequence length="303" mass="33619">SENLRQLVRENFLHLDDLIAPVFIIEGVNKKNAVPSMPGIYQWSIDRVSEEIDDLLNAGITRIILFGIPGKKDEHGSDPYLELGIIQKAVRKLKVAYPELLIITDICFCEYTDHGHCGVIDEGNVHNDSTLDLLGKQAVSHAQAGSHMVAPSAMMDGMVREIRNALDEASFGDIPIMSYAVKYASAFYGPFRDAVDSTPQFGDRKSYQMDTANIREAIKEVKLDIMEGADIVIVKPALSFLDVISEIKQISNIPVACYNVSGEYSMVKAAAEKGWLEHDEVMMEMLLSMKRAGADIIITYFSL</sequence>
<dbReference type="NCBIfam" id="NF006762">
    <property type="entry name" value="PRK09283.1"/>
    <property type="match status" value="1"/>
</dbReference>
<dbReference type="EMBL" id="UINC01135138">
    <property type="protein sequence ID" value="SVD19107.1"/>
    <property type="molecule type" value="Genomic_DNA"/>
</dbReference>
<dbReference type="UniPathway" id="UPA00251">
    <property type="reaction ID" value="UER00318"/>
</dbReference>
<evidence type="ECO:0000256" key="2">
    <source>
        <dbReference type="ARBA" id="ARBA00008055"/>
    </source>
</evidence>
<dbReference type="InterPro" id="IPR013785">
    <property type="entry name" value="Aldolase_TIM"/>
</dbReference>
<feature type="non-terminal residue" evidence="10">
    <location>
        <position position="303"/>
    </location>
</feature>
<protein>
    <recommendedName>
        <fullName evidence="4">Delta-aminolevulinic acid dehydratase</fullName>
        <ecNumber evidence="3">4.2.1.24</ecNumber>
    </recommendedName>
    <alternativeName>
        <fullName evidence="8">Porphobilinogen synthase</fullName>
    </alternativeName>
</protein>
<dbReference type="Gene3D" id="3.20.20.70">
    <property type="entry name" value="Aldolase class I"/>
    <property type="match status" value="1"/>
</dbReference>
<proteinExistence type="inferred from homology"/>
<dbReference type="GO" id="GO:0005829">
    <property type="term" value="C:cytosol"/>
    <property type="evidence" value="ECO:0007669"/>
    <property type="project" value="TreeGrafter"/>
</dbReference>
<dbReference type="PRINTS" id="PR00144">
    <property type="entry name" value="DALDHYDRTASE"/>
</dbReference>
<keyword evidence="6" id="KW-0456">Lyase</keyword>
<comment type="pathway">
    <text evidence="1">Porphyrin-containing compound metabolism; protoporphyrin-IX biosynthesis; coproporphyrinogen-III from 5-aminolevulinate: step 1/4.</text>
</comment>
<evidence type="ECO:0000313" key="10">
    <source>
        <dbReference type="EMBL" id="SVD19107.1"/>
    </source>
</evidence>
<evidence type="ECO:0000256" key="5">
    <source>
        <dbReference type="ARBA" id="ARBA00023133"/>
    </source>
</evidence>
<dbReference type="PANTHER" id="PTHR11458:SF0">
    <property type="entry name" value="DELTA-AMINOLEVULINIC ACID DEHYDRATASE"/>
    <property type="match status" value="1"/>
</dbReference>
<evidence type="ECO:0000256" key="6">
    <source>
        <dbReference type="ARBA" id="ARBA00023239"/>
    </source>
</evidence>
<dbReference type="InterPro" id="IPR001731">
    <property type="entry name" value="ALAD"/>
</dbReference>
<dbReference type="SMART" id="SM01004">
    <property type="entry name" value="ALAD"/>
    <property type="match status" value="1"/>
</dbReference>
<reference evidence="10" key="1">
    <citation type="submission" date="2018-05" db="EMBL/GenBank/DDBJ databases">
        <authorList>
            <person name="Lanie J.A."/>
            <person name="Ng W.-L."/>
            <person name="Kazmierczak K.M."/>
            <person name="Andrzejewski T.M."/>
            <person name="Davidsen T.M."/>
            <person name="Wayne K.J."/>
            <person name="Tettelin H."/>
            <person name="Glass J.I."/>
            <person name="Rusch D."/>
            <person name="Podicherti R."/>
            <person name="Tsui H.-C.T."/>
            <person name="Winkler M.E."/>
        </authorList>
    </citation>
    <scope>NUCLEOTIDE SEQUENCE</scope>
</reference>